<protein>
    <recommendedName>
        <fullName evidence="3">PhiE125 gp8 family phage protein</fullName>
    </recommendedName>
</protein>
<keyword evidence="2" id="KW-1185">Reference proteome</keyword>
<dbReference type="NCBIfam" id="TIGR02215">
    <property type="entry name" value="phage_chp_gp8"/>
    <property type="match status" value="1"/>
</dbReference>
<dbReference type="Gene3D" id="1.10.3230.30">
    <property type="entry name" value="Phage gp6-like head-tail connector protein"/>
    <property type="match status" value="1"/>
</dbReference>
<dbReference type="Proteomes" id="UP001302666">
    <property type="component" value="Chromosome"/>
</dbReference>
<reference evidence="1 2" key="1">
    <citation type="submission" date="2023-10" db="EMBL/GenBank/DDBJ databases">
        <title>Eight complete genome sequences of bacteria isolated from laboratory stock of Giant Kelp gametophytes.</title>
        <authorList>
            <person name="Tolentino B."/>
            <person name="Nuzhdin S."/>
        </authorList>
    </citation>
    <scope>NUCLEOTIDE SEQUENCE [LARGE SCALE GENOMIC DNA]</scope>
    <source>
        <strain evidence="1 2">LC.270.F.C4</strain>
    </source>
</reference>
<gene>
    <name evidence="1" type="ORF">R1T40_05425</name>
</gene>
<accession>A0ABZ0HKX2</accession>
<sequence>MDRLVPPAEPPVELAQLRAHLRLEEGEEDGHLQQCLDVAVAQFDGDDGELGLALVRQQWQQSYPHVPGAGGSVELILGPVTAVEQIEVFTPAGIWEEVATPELFELGGRFYVRARSWPRPGRCALPLRVRYQTGFGAAADVPKPICHAILLFAAHLYQAREPVVFEGTPAEVPLSIARLIAPFKSWWR</sequence>
<name>A0ABZ0HKX2_TRISK</name>
<evidence type="ECO:0000313" key="2">
    <source>
        <dbReference type="Proteomes" id="UP001302666"/>
    </source>
</evidence>
<organism evidence="1 2">
    <name type="scientific">Tritonibacter scottomollicae</name>
    <name type="common">Epibacterium scottomollicae</name>
    <dbReference type="NCBI Taxonomy" id="483013"/>
    <lineage>
        <taxon>Bacteria</taxon>
        <taxon>Pseudomonadati</taxon>
        <taxon>Pseudomonadota</taxon>
        <taxon>Alphaproteobacteria</taxon>
        <taxon>Rhodobacterales</taxon>
        <taxon>Paracoccaceae</taxon>
        <taxon>Tritonibacter</taxon>
    </lineage>
</organism>
<dbReference type="CDD" id="cd08054">
    <property type="entry name" value="gp6"/>
    <property type="match status" value="1"/>
</dbReference>
<evidence type="ECO:0008006" key="3">
    <source>
        <dbReference type="Google" id="ProtNLM"/>
    </source>
</evidence>
<dbReference type="EMBL" id="CP136704">
    <property type="protein sequence ID" value="WOI34172.1"/>
    <property type="molecule type" value="Genomic_DNA"/>
</dbReference>
<evidence type="ECO:0000313" key="1">
    <source>
        <dbReference type="EMBL" id="WOI34172.1"/>
    </source>
</evidence>
<proteinExistence type="predicted"/>
<dbReference type="InterPro" id="IPR011738">
    <property type="entry name" value="Phage_CHP"/>
</dbReference>